<evidence type="ECO:0000259" key="7">
    <source>
        <dbReference type="PROSITE" id="PS52027"/>
    </source>
</evidence>
<dbReference type="Gene3D" id="3.30.160.60">
    <property type="entry name" value="Classic Zinc Finger"/>
    <property type="match status" value="1"/>
</dbReference>
<evidence type="ECO:0000256" key="6">
    <source>
        <dbReference type="SAM" id="MobiDB-lite"/>
    </source>
</evidence>
<dbReference type="GO" id="GO:0008270">
    <property type="term" value="F:zinc ion binding"/>
    <property type="evidence" value="ECO:0007669"/>
    <property type="project" value="UniProtKB-KW"/>
</dbReference>
<feature type="compositionally biased region" description="Polar residues" evidence="6">
    <location>
        <begin position="661"/>
        <end position="677"/>
    </location>
</feature>
<dbReference type="AlphaFoldDB" id="A0A9P0AKA5"/>
<feature type="compositionally biased region" description="Polar residues" evidence="6">
    <location>
        <begin position="218"/>
        <end position="235"/>
    </location>
</feature>
<dbReference type="PANTHER" id="PTHR13555">
    <property type="entry name" value="C2H2 ZINC FINGER CGI-62-RELATED"/>
    <property type="match status" value="1"/>
</dbReference>
<feature type="compositionally biased region" description="Polar residues" evidence="6">
    <location>
        <begin position="691"/>
        <end position="714"/>
    </location>
</feature>
<dbReference type="Pfam" id="PF13913">
    <property type="entry name" value="zf-C2HC_2"/>
    <property type="match status" value="2"/>
</dbReference>
<feature type="compositionally biased region" description="Polar residues" evidence="6">
    <location>
        <begin position="284"/>
        <end position="298"/>
    </location>
</feature>
<feature type="region of interest" description="Disordered" evidence="6">
    <location>
        <begin position="661"/>
        <end position="714"/>
    </location>
</feature>
<organism evidence="8 9">
    <name type="scientific">Bemisia tabaci</name>
    <name type="common">Sweetpotato whitefly</name>
    <name type="synonym">Aleurodes tabaci</name>
    <dbReference type="NCBI Taxonomy" id="7038"/>
    <lineage>
        <taxon>Eukaryota</taxon>
        <taxon>Metazoa</taxon>
        <taxon>Ecdysozoa</taxon>
        <taxon>Arthropoda</taxon>
        <taxon>Hexapoda</taxon>
        <taxon>Insecta</taxon>
        <taxon>Pterygota</taxon>
        <taxon>Neoptera</taxon>
        <taxon>Paraneoptera</taxon>
        <taxon>Hemiptera</taxon>
        <taxon>Sternorrhyncha</taxon>
        <taxon>Aleyrodoidea</taxon>
        <taxon>Aleyrodidae</taxon>
        <taxon>Aleyrodinae</taxon>
        <taxon>Bemisia</taxon>
    </lineage>
</organism>
<accession>A0A9P0AKA5</accession>
<protein>
    <recommendedName>
        <fullName evidence="7">C2HC/C3H-type domain-containing protein</fullName>
    </recommendedName>
</protein>
<feature type="compositionally biased region" description="Low complexity" evidence="6">
    <location>
        <begin position="266"/>
        <end position="277"/>
    </location>
</feature>
<evidence type="ECO:0000256" key="4">
    <source>
        <dbReference type="ARBA" id="ARBA00022833"/>
    </source>
</evidence>
<gene>
    <name evidence="8" type="ORF">BEMITA_LOCUS12054</name>
</gene>
<evidence type="ECO:0000256" key="2">
    <source>
        <dbReference type="ARBA" id="ARBA00022737"/>
    </source>
</evidence>
<dbReference type="PANTHER" id="PTHR13555:SF5">
    <property type="entry name" value="ZINC-FINGER OF A C2HC-TYPE"/>
    <property type="match status" value="1"/>
</dbReference>
<name>A0A9P0AKA5_BEMTA</name>
<feature type="region of interest" description="Disordered" evidence="6">
    <location>
        <begin position="575"/>
        <end position="618"/>
    </location>
</feature>
<evidence type="ECO:0000256" key="3">
    <source>
        <dbReference type="ARBA" id="ARBA00022771"/>
    </source>
</evidence>
<dbReference type="EMBL" id="OU963868">
    <property type="protein sequence ID" value="CAH0393684.1"/>
    <property type="molecule type" value="Genomic_DNA"/>
</dbReference>
<sequence>MSTINESSTPPILLPCTICNRTFKPESLAKHSKVCEKTLMRKRKKFDSSKQRLQGTELAEFLPMLSKSVKVDKSPIRKADTTWKDKHLQLMETIQAARQIPSEGGHIENLKGRMRRLTDQELCPHCERSFGIKAFDRHVEWCKDKITRILPKSTASSVAKERLEARTKYQAPRLRQSLRARTREKYSPHRHKQSQEKKSESADILIKKESSPIVAMNKETSATANNKGSATTKPQSPVVKIKSSEKPSLTNNRPVVNIPVQPPIKRSSTSTRLSSQSVKKLDLPSTNVSKTPAKSLPKQNNTVTTLQIAKSDASNYDPYTSAQQQMKELLDLDFDKEYPVLKDLPSPLINPIPIKRESKSEILNDKLMNNIIPNISAKVDIPKVKNFVDEKNTLNNSLSAVSLARNKSTDPGIDEFKLENFIDTLSDEELIGPIKDLVIKNSMEADLKRPPVSIGCSPTSAFAKYSPSPPHINETTAKSTPNLPLNVPLDEVANFSNLNKSERNVEKYPHVNMSSISLCSTVSIDSNIDFNRNKRGSNDSSFAQEMNSKLMKNSETHKEGRNIARTLLNMEQMLFGVSPNPNSKNSKSDNKNSNREANKNLTSPKSGEIPSKVDKSTPNFNQLYPKLNLNSADAAELELIESISELENLYLFSPISQDPSLSLNSSLSKTDSNSMTAVSGEGLRKEKKEAQTLSASQGRKPNSDSAYSSLSRKSPLTRTLATHQVDLAEIKSPSSLSSSGSESSVAHACRTERRLSTFCHECGAKYPVSVAKFCCECGVRRLALS</sequence>
<feature type="compositionally biased region" description="Basic and acidic residues" evidence="6">
    <location>
        <begin position="586"/>
        <end position="598"/>
    </location>
</feature>
<keyword evidence="3 5" id="KW-0863">Zinc-finger</keyword>
<feature type="region of interest" description="Disordered" evidence="6">
    <location>
        <begin position="154"/>
        <end position="298"/>
    </location>
</feature>
<feature type="domain" description="C2HC/C3H-type" evidence="7">
    <location>
        <begin position="12"/>
        <end position="41"/>
    </location>
</feature>
<dbReference type="PROSITE" id="PS52027">
    <property type="entry name" value="ZF_C2HC_C3H"/>
    <property type="match status" value="1"/>
</dbReference>
<evidence type="ECO:0000313" key="8">
    <source>
        <dbReference type="EMBL" id="CAH0393684.1"/>
    </source>
</evidence>
<dbReference type="KEGG" id="btab:109032990"/>
<evidence type="ECO:0000256" key="5">
    <source>
        <dbReference type="PROSITE-ProRule" id="PRU01371"/>
    </source>
</evidence>
<keyword evidence="1" id="KW-0479">Metal-binding</keyword>
<dbReference type="InterPro" id="IPR026319">
    <property type="entry name" value="ZC2HC1A/B-like"/>
</dbReference>
<keyword evidence="4" id="KW-0862">Zinc</keyword>
<proteinExistence type="predicted"/>
<reference evidence="8" key="1">
    <citation type="submission" date="2021-12" db="EMBL/GenBank/DDBJ databases">
        <authorList>
            <person name="King R."/>
        </authorList>
    </citation>
    <scope>NUCLEOTIDE SEQUENCE</scope>
</reference>
<keyword evidence="9" id="KW-1185">Reference proteome</keyword>
<evidence type="ECO:0000313" key="9">
    <source>
        <dbReference type="Proteomes" id="UP001152759"/>
    </source>
</evidence>
<dbReference type="InterPro" id="IPR049899">
    <property type="entry name" value="Znf_C2HC_C3H"/>
</dbReference>
<dbReference type="Proteomes" id="UP001152759">
    <property type="component" value="Chromosome 7"/>
</dbReference>
<feature type="compositionally biased region" description="Basic and acidic residues" evidence="6">
    <location>
        <begin position="181"/>
        <end position="210"/>
    </location>
</feature>
<keyword evidence="2" id="KW-0677">Repeat</keyword>
<evidence type="ECO:0000256" key="1">
    <source>
        <dbReference type="ARBA" id="ARBA00022723"/>
    </source>
</evidence>